<keyword evidence="3" id="KW-1185">Reference proteome</keyword>
<name>A0A2X4U6M9_9GAMM</name>
<reference evidence="2 3" key="1">
    <citation type="submission" date="2018-06" db="EMBL/GenBank/DDBJ databases">
        <authorList>
            <consortium name="Pathogen Informatics"/>
            <person name="Doyle S."/>
        </authorList>
    </citation>
    <scope>NUCLEOTIDE SEQUENCE [LARGE SCALE GENOMIC DNA]</scope>
    <source>
        <strain evidence="2 3">NCTC12151</strain>
    </source>
</reference>
<evidence type="ECO:0008006" key="4">
    <source>
        <dbReference type="Google" id="ProtNLM"/>
    </source>
</evidence>
<gene>
    <name evidence="2" type="ORF">NCTC12151_00264</name>
</gene>
<evidence type="ECO:0000256" key="1">
    <source>
        <dbReference type="SAM" id="Phobius"/>
    </source>
</evidence>
<dbReference type="RefSeq" id="WP_111738957.1">
    <property type="nucleotide sequence ID" value="NZ_LR698987.1"/>
</dbReference>
<proteinExistence type="predicted"/>
<keyword evidence="1" id="KW-0812">Transmembrane</keyword>
<dbReference type="OrthoDB" id="6636356at2"/>
<sequence length="184" mass="20709">MKWGNDIDWRDLITAPEWVQHSAALTVALLTAAVSIYAFLFPLQERQALLEASLSEAKTRYVARLQRLGELPALSLIEANIASGILRLREYDSLASGAQSLIAAAHRSECRVIDIKHLADEAIPPFQSQRWQIRLRGNYFQLFNFIQHLGKGSAIAIDQLTMEESDGLTLMLTVEQYRLGEEVE</sequence>
<dbReference type="KEGG" id="lri:NCTC12151_00264"/>
<organism evidence="2 3">
    <name type="scientific">Leminorella richardii</name>
    <dbReference type="NCBI Taxonomy" id="158841"/>
    <lineage>
        <taxon>Bacteria</taxon>
        <taxon>Pseudomonadati</taxon>
        <taxon>Pseudomonadota</taxon>
        <taxon>Gammaproteobacteria</taxon>
        <taxon>Enterobacterales</taxon>
        <taxon>Budviciaceae</taxon>
        <taxon>Leminorella</taxon>
    </lineage>
</organism>
<evidence type="ECO:0000313" key="3">
    <source>
        <dbReference type="Proteomes" id="UP000249005"/>
    </source>
</evidence>
<feature type="transmembrane region" description="Helical" evidence="1">
    <location>
        <begin position="20"/>
        <end position="40"/>
    </location>
</feature>
<dbReference type="AlphaFoldDB" id="A0A2X4U6M9"/>
<dbReference type="Proteomes" id="UP000249005">
    <property type="component" value="Chromosome 1"/>
</dbReference>
<accession>A0A2X4U6M9</accession>
<evidence type="ECO:0000313" key="2">
    <source>
        <dbReference type="EMBL" id="SQI34863.1"/>
    </source>
</evidence>
<keyword evidence="1" id="KW-1133">Transmembrane helix</keyword>
<keyword evidence="1" id="KW-0472">Membrane</keyword>
<dbReference type="EMBL" id="LS483470">
    <property type="protein sequence ID" value="SQI34863.1"/>
    <property type="molecule type" value="Genomic_DNA"/>
</dbReference>
<protein>
    <recommendedName>
        <fullName evidence="4">Pilus assembly protein, PilO</fullName>
    </recommendedName>
</protein>